<evidence type="ECO:0000256" key="2">
    <source>
        <dbReference type="SAM" id="SignalP"/>
    </source>
</evidence>
<dbReference type="EMBL" id="CANTFL010000438">
    <property type="protein sequence ID" value="CAI5722590.1"/>
    <property type="molecule type" value="Genomic_DNA"/>
</dbReference>
<keyword evidence="4" id="KW-1185">Reference proteome</keyword>
<accession>A0AAV0TME6</accession>
<name>A0AAV0TME6_HYABA</name>
<reference evidence="3" key="1">
    <citation type="submission" date="2022-12" db="EMBL/GenBank/DDBJ databases">
        <authorList>
            <person name="Webb A."/>
        </authorList>
    </citation>
    <scope>NUCLEOTIDE SEQUENCE</scope>
    <source>
        <strain evidence="3">Hp1</strain>
    </source>
</reference>
<evidence type="ECO:0000313" key="4">
    <source>
        <dbReference type="Proteomes" id="UP001162031"/>
    </source>
</evidence>
<feature type="signal peptide" evidence="2">
    <location>
        <begin position="1"/>
        <end position="21"/>
    </location>
</feature>
<protein>
    <recommendedName>
        <fullName evidence="5">RxLR effector candidate protein</fullName>
    </recommendedName>
</protein>
<evidence type="ECO:0000313" key="3">
    <source>
        <dbReference type="EMBL" id="CAI5722590.1"/>
    </source>
</evidence>
<sequence>MRIHGLLYLVFFVVNGVLTHAAALDSSDAHRPETSAPTAGEVSKTDDAAVYKRALNDRSKEERGPVLDSLFGPLKRGFQRLLDKFRSRRPHEQPIKPIEDPMSPPYVSTTGPPWDSEVNAMLSSKKVGPKKAFDMLKKEDDLAIKWLGYVVRHDLDSTRRSEEKISNEDVVLLLSKSGETEASLAGVFAKLMAAPFYKSRIQEIQTLRFKYFLSKKPPMVPSAFERLLLPDGGTIAGLPIAHPLSRAHKAFSLEYAESQGSPAFMKKLTSLYSMGDSAGVAKYLAEIENLPTNRLRRAE</sequence>
<keyword evidence="2" id="KW-0732">Signal</keyword>
<feature type="region of interest" description="Disordered" evidence="1">
    <location>
        <begin position="25"/>
        <end position="47"/>
    </location>
</feature>
<organism evidence="3 4">
    <name type="scientific">Hyaloperonospora brassicae</name>
    <name type="common">Brassica downy mildew</name>
    <name type="synonym">Peronospora brassicae</name>
    <dbReference type="NCBI Taxonomy" id="162125"/>
    <lineage>
        <taxon>Eukaryota</taxon>
        <taxon>Sar</taxon>
        <taxon>Stramenopiles</taxon>
        <taxon>Oomycota</taxon>
        <taxon>Peronosporomycetes</taxon>
        <taxon>Peronosporales</taxon>
        <taxon>Peronosporaceae</taxon>
        <taxon>Hyaloperonospora</taxon>
    </lineage>
</organism>
<dbReference type="Proteomes" id="UP001162031">
    <property type="component" value="Unassembled WGS sequence"/>
</dbReference>
<proteinExistence type="predicted"/>
<feature type="chain" id="PRO_5043953709" description="RxLR effector candidate protein" evidence="2">
    <location>
        <begin position="22"/>
        <end position="299"/>
    </location>
</feature>
<comment type="caution">
    <text evidence="3">The sequence shown here is derived from an EMBL/GenBank/DDBJ whole genome shotgun (WGS) entry which is preliminary data.</text>
</comment>
<evidence type="ECO:0008006" key="5">
    <source>
        <dbReference type="Google" id="ProtNLM"/>
    </source>
</evidence>
<dbReference type="AlphaFoldDB" id="A0AAV0TME6"/>
<gene>
    <name evidence="3" type="ORF">HBR001_LOCUS2907</name>
</gene>
<evidence type="ECO:0000256" key="1">
    <source>
        <dbReference type="SAM" id="MobiDB-lite"/>
    </source>
</evidence>